<dbReference type="InParanoid" id="A0A251UVU5"/>
<proteinExistence type="predicted"/>
<evidence type="ECO:0000256" key="2">
    <source>
        <dbReference type="ARBA" id="ARBA00022679"/>
    </source>
</evidence>
<feature type="domain" description="Protein kinase" evidence="7">
    <location>
        <begin position="54"/>
        <end position="415"/>
    </location>
</feature>
<dbReference type="InterPro" id="IPR017441">
    <property type="entry name" value="Protein_kinase_ATP_BS"/>
</dbReference>
<dbReference type="EMBL" id="CM007893">
    <property type="protein sequence ID" value="OTG27159.1"/>
    <property type="molecule type" value="Genomic_DNA"/>
</dbReference>
<keyword evidence="2" id="KW-0808">Transferase</keyword>
<dbReference type="PROSITE" id="PS50011">
    <property type="entry name" value="PROTEIN_KINASE_DOM"/>
    <property type="match status" value="1"/>
</dbReference>
<dbReference type="Proteomes" id="UP000215914">
    <property type="component" value="Chromosome 4"/>
</dbReference>
<evidence type="ECO:0000256" key="1">
    <source>
        <dbReference type="ARBA" id="ARBA00012513"/>
    </source>
</evidence>
<dbReference type="Gene3D" id="1.10.510.10">
    <property type="entry name" value="Transferase(Phosphotransferase) domain 1"/>
    <property type="match status" value="2"/>
</dbReference>
<dbReference type="InterPro" id="IPR000719">
    <property type="entry name" value="Prot_kinase_dom"/>
</dbReference>
<evidence type="ECO:0000313" key="9">
    <source>
        <dbReference type="Proteomes" id="UP000215914"/>
    </source>
</evidence>
<dbReference type="GO" id="GO:0005524">
    <property type="term" value="F:ATP binding"/>
    <property type="evidence" value="ECO:0007669"/>
    <property type="project" value="UniProtKB-UniRule"/>
</dbReference>
<dbReference type="FunFam" id="3.30.200.20:FF:000228">
    <property type="entry name" value="Serine/threonine-protein kinase BIK1"/>
    <property type="match status" value="1"/>
</dbReference>
<dbReference type="InterPro" id="IPR011009">
    <property type="entry name" value="Kinase-like_dom_sf"/>
</dbReference>
<organism evidence="8 9">
    <name type="scientific">Helianthus annuus</name>
    <name type="common">Common sunflower</name>
    <dbReference type="NCBI Taxonomy" id="4232"/>
    <lineage>
        <taxon>Eukaryota</taxon>
        <taxon>Viridiplantae</taxon>
        <taxon>Streptophyta</taxon>
        <taxon>Embryophyta</taxon>
        <taxon>Tracheophyta</taxon>
        <taxon>Spermatophyta</taxon>
        <taxon>Magnoliopsida</taxon>
        <taxon>eudicotyledons</taxon>
        <taxon>Gunneridae</taxon>
        <taxon>Pentapetalae</taxon>
        <taxon>asterids</taxon>
        <taxon>campanulids</taxon>
        <taxon>Asterales</taxon>
        <taxon>Asteraceae</taxon>
        <taxon>Asteroideae</taxon>
        <taxon>Heliantheae alliance</taxon>
        <taxon>Heliantheae</taxon>
        <taxon>Helianthus</taxon>
    </lineage>
</organism>
<dbReference type="AlphaFoldDB" id="A0A251UVU5"/>
<gene>
    <name evidence="8" type="ORF">HannXRQ_Chr04g0097001</name>
</gene>
<evidence type="ECO:0000259" key="7">
    <source>
        <dbReference type="PROSITE" id="PS50011"/>
    </source>
</evidence>
<keyword evidence="4" id="KW-0418">Kinase</keyword>
<dbReference type="SUPFAM" id="SSF56112">
    <property type="entry name" value="Protein kinase-like (PK-like)"/>
    <property type="match status" value="1"/>
</dbReference>
<evidence type="ECO:0000256" key="6">
    <source>
        <dbReference type="PROSITE-ProRule" id="PRU10141"/>
    </source>
</evidence>
<feature type="binding site" evidence="6">
    <location>
        <position position="92"/>
    </location>
    <ligand>
        <name>ATP</name>
        <dbReference type="ChEBI" id="CHEBI:30616"/>
    </ligand>
</feature>
<keyword evidence="3 6" id="KW-0547">Nucleotide-binding</keyword>
<dbReference type="GO" id="GO:0004674">
    <property type="term" value="F:protein serine/threonine kinase activity"/>
    <property type="evidence" value="ECO:0007669"/>
    <property type="project" value="UniProtKB-EC"/>
</dbReference>
<dbReference type="Gene3D" id="3.30.200.20">
    <property type="entry name" value="Phosphorylase Kinase, domain 1"/>
    <property type="match status" value="1"/>
</dbReference>
<keyword evidence="5 6" id="KW-0067">ATP-binding</keyword>
<protein>
    <recommendedName>
        <fullName evidence="1">non-specific serine/threonine protein kinase</fullName>
        <ecNumber evidence="1">2.7.11.1</ecNumber>
    </recommendedName>
</protein>
<reference evidence="9" key="1">
    <citation type="journal article" date="2017" name="Nature">
        <title>The sunflower genome provides insights into oil metabolism, flowering and Asterid evolution.</title>
        <authorList>
            <person name="Badouin H."/>
            <person name="Gouzy J."/>
            <person name="Grassa C.J."/>
            <person name="Murat F."/>
            <person name="Staton S.E."/>
            <person name="Cottret L."/>
            <person name="Lelandais-Briere C."/>
            <person name="Owens G.L."/>
            <person name="Carrere S."/>
            <person name="Mayjonade B."/>
            <person name="Legrand L."/>
            <person name="Gill N."/>
            <person name="Kane N.C."/>
            <person name="Bowers J.E."/>
            <person name="Hubner S."/>
            <person name="Bellec A."/>
            <person name="Berard A."/>
            <person name="Berges H."/>
            <person name="Blanchet N."/>
            <person name="Boniface M.C."/>
            <person name="Brunel D."/>
            <person name="Catrice O."/>
            <person name="Chaidir N."/>
            <person name="Claudel C."/>
            <person name="Donnadieu C."/>
            <person name="Faraut T."/>
            <person name="Fievet G."/>
            <person name="Helmstetter N."/>
            <person name="King M."/>
            <person name="Knapp S.J."/>
            <person name="Lai Z."/>
            <person name="Le Paslier M.C."/>
            <person name="Lippi Y."/>
            <person name="Lorenzon L."/>
            <person name="Mandel J.R."/>
            <person name="Marage G."/>
            <person name="Marchand G."/>
            <person name="Marquand E."/>
            <person name="Bret-Mestries E."/>
            <person name="Morien E."/>
            <person name="Nambeesan S."/>
            <person name="Nguyen T."/>
            <person name="Pegot-Espagnet P."/>
            <person name="Pouilly N."/>
            <person name="Raftis F."/>
            <person name="Sallet E."/>
            <person name="Schiex T."/>
            <person name="Thomas J."/>
            <person name="Vandecasteele C."/>
            <person name="Vares D."/>
            <person name="Vear F."/>
            <person name="Vautrin S."/>
            <person name="Crespi M."/>
            <person name="Mangin B."/>
            <person name="Burke J.M."/>
            <person name="Salse J."/>
            <person name="Munos S."/>
            <person name="Vincourt P."/>
            <person name="Rieseberg L.H."/>
            <person name="Langlade N.B."/>
        </authorList>
    </citation>
    <scope>NUCLEOTIDE SEQUENCE [LARGE SCALE GENOMIC DNA]</scope>
    <source>
        <strain evidence="9">cv. SF193</strain>
    </source>
</reference>
<sequence>MKAVPADFQSPRPSLNVFKFADLEKATRLFSLERPSPSLNVFKFADLEKATRMFSLDLLLGEGGFGKVFLGWAEQNTLAPSKQGVGIAVVVKRFYQEGLQGLRQWLTEVNFLGHMDHPNIIRLLGYCNEEHEHLLVYEYMPNKSFEHCLFTGLSWETRLLIMIGVVRGLTYLHSMKLMCRGLKTGDILLDEDFNAKLRDFGLVKYGPEPGETHVTTMVMRTYGYAAPEYVTTGMFCFFGRKTGWAAVYTAAVFKKNRLLAATVVFTGDNRSIASEQYRRCFTGDMSPLKVNSGDKRGQYRRRLSPLKVPYSCSHLTMKCDIYSLGVVLVESITGRRAMDRNMPTGQENLVEWASRIKSTRKLDKIMDPRLEHNYPIKGASECFALALRCVSNKPKDRPSSEEVLQSLERIYALHK</sequence>
<dbReference type="Pfam" id="PF00069">
    <property type="entry name" value="Pkinase"/>
    <property type="match status" value="1"/>
</dbReference>
<evidence type="ECO:0000256" key="5">
    <source>
        <dbReference type="ARBA" id="ARBA00022840"/>
    </source>
</evidence>
<dbReference type="PANTHER" id="PTHR45621">
    <property type="entry name" value="OS01G0588500 PROTEIN-RELATED"/>
    <property type="match status" value="1"/>
</dbReference>
<evidence type="ECO:0000313" key="8">
    <source>
        <dbReference type="EMBL" id="OTG27159.1"/>
    </source>
</evidence>
<accession>A0A251UVU5</accession>
<dbReference type="PROSITE" id="PS00107">
    <property type="entry name" value="PROTEIN_KINASE_ATP"/>
    <property type="match status" value="1"/>
</dbReference>
<dbReference type="EC" id="2.7.11.1" evidence="1"/>
<evidence type="ECO:0000256" key="4">
    <source>
        <dbReference type="ARBA" id="ARBA00022777"/>
    </source>
</evidence>
<dbReference type="InterPro" id="IPR050823">
    <property type="entry name" value="Plant_Ser_Thr_Prot_Kinase"/>
</dbReference>
<keyword evidence="9" id="KW-1185">Reference proteome</keyword>
<name>A0A251UVU5_HELAN</name>
<evidence type="ECO:0000256" key="3">
    <source>
        <dbReference type="ARBA" id="ARBA00022741"/>
    </source>
</evidence>